<sequence>MADFKLVKQLREETNVSYAICQDALKQADGDIIKAREFLREKGADVAAKKASRALKEGRVFSYVHHNQQMGAMVVLMCETDFVAKNELFQELGNNIAMQIASTNPENIEELLASPFIKDPSSTIDQLIKDVILKMGENTAIGEFQRFEI</sequence>
<dbReference type="EMBL" id="MGAD01000019">
    <property type="protein sequence ID" value="OGK38445.1"/>
    <property type="molecule type" value="Genomic_DNA"/>
</dbReference>
<dbReference type="InterPro" id="IPR009060">
    <property type="entry name" value="UBA-like_sf"/>
</dbReference>
<evidence type="ECO:0000256" key="2">
    <source>
        <dbReference type="ARBA" id="ARBA00016956"/>
    </source>
</evidence>
<comment type="function">
    <text evidence="5">Associates with the EF-Tu.GDP complex and induces the exchange of GDP to GTP. It remains bound to the aminoacyl-tRNA.EF-Tu.GTP complex up to the GTP hydrolysis stage on the ribosome.</text>
</comment>
<dbReference type="InterPro" id="IPR001816">
    <property type="entry name" value="Transl_elong_EFTs/EF1B"/>
</dbReference>
<evidence type="ECO:0000313" key="8">
    <source>
        <dbReference type="Proteomes" id="UP000178076"/>
    </source>
</evidence>
<evidence type="ECO:0000259" key="6">
    <source>
        <dbReference type="Pfam" id="PF00889"/>
    </source>
</evidence>
<gene>
    <name evidence="5" type="primary">tsf</name>
    <name evidence="7" type="ORF">A3F32_00630</name>
</gene>
<organism evidence="7 8">
    <name type="scientific">Candidatus Roizmanbacteria bacterium RIFCSPHIGHO2_12_FULL_42_10</name>
    <dbReference type="NCBI Taxonomy" id="1802053"/>
    <lineage>
        <taxon>Bacteria</taxon>
        <taxon>Candidatus Roizmaniibacteriota</taxon>
    </lineage>
</organism>
<dbReference type="HAMAP" id="MF_00050">
    <property type="entry name" value="EF_Ts"/>
    <property type="match status" value="1"/>
</dbReference>
<dbReference type="Gene3D" id="3.30.479.20">
    <property type="entry name" value="Elongation factor Ts, dimerisation domain"/>
    <property type="match status" value="1"/>
</dbReference>
<evidence type="ECO:0000256" key="1">
    <source>
        <dbReference type="ARBA" id="ARBA00005532"/>
    </source>
</evidence>
<feature type="domain" description="Translation elongation factor EFTs/EF1B dimerisation" evidence="6">
    <location>
        <begin position="71"/>
        <end position="148"/>
    </location>
</feature>
<protein>
    <recommendedName>
        <fullName evidence="2 5">Elongation factor Ts</fullName>
        <shortName evidence="5">EF-Ts</shortName>
    </recommendedName>
</protein>
<comment type="similarity">
    <text evidence="1 5">Belongs to the EF-Ts family.</text>
</comment>
<dbReference type="GO" id="GO:0003746">
    <property type="term" value="F:translation elongation factor activity"/>
    <property type="evidence" value="ECO:0007669"/>
    <property type="project" value="UniProtKB-UniRule"/>
</dbReference>
<dbReference type="FunFam" id="1.10.8.10:FF:000001">
    <property type="entry name" value="Elongation factor Ts"/>
    <property type="match status" value="1"/>
</dbReference>
<dbReference type="AlphaFoldDB" id="A0A1F7I4Z2"/>
<comment type="subcellular location">
    <subcellularLocation>
        <location evidence="5">Cytoplasm</location>
    </subcellularLocation>
</comment>
<keyword evidence="5" id="KW-0963">Cytoplasm</keyword>
<dbReference type="PANTHER" id="PTHR11741">
    <property type="entry name" value="ELONGATION FACTOR TS"/>
    <property type="match status" value="1"/>
</dbReference>
<name>A0A1F7I4Z2_9BACT</name>
<keyword evidence="3 5" id="KW-0251">Elongation factor</keyword>
<dbReference type="InterPro" id="IPR014039">
    <property type="entry name" value="Transl_elong_EFTs/EF1B_dimer"/>
</dbReference>
<keyword evidence="4 5" id="KW-0648">Protein biosynthesis</keyword>
<dbReference type="Gene3D" id="1.10.8.10">
    <property type="entry name" value="DNA helicase RuvA subunit, C-terminal domain"/>
    <property type="match status" value="1"/>
</dbReference>
<dbReference type="SUPFAM" id="SSF46934">
    <property type="entry name" value="UBA-like"/>
    <property type="match status" value="1"/>
</dbReference>
<evidence type="ECO:0000256" key="4">
    <source>
        <dbReference type="ARBA" id="ARBA00022917"/>
    </source>
</evidence>
<dbReference type="Proteomes" id="UP000178076">
    <property type="component" value="Unassembled WGS sequence"/>
</dbReference>
<dbReference type="PANTHER" id="PTHR11741:SF0">
    <property type="entry name" value="ELONGATION FACTOR TS, MITOCHONDRIAL"/>
    <property type="match status" value="1"/>
</dbReference>
<dbReference type="Pfam" id="PF00889">
    <property type="entry name" value="EF_TS"/>
    <property type="match status" value="1"/>
</dbReference>
<evidence type="ECO:0000313" key="7">
    <source>
        <dbReference type="EMBL" id="OGK38445.1"/>
    </source>
</evidence>
<dbReference type="SUPFAM" id="SSF54713">
    <property type="entry name" value="Elongation factor Ts (EF-Ts), dimerisation domain"/>
    <property type="match status" value="1"/>
</dbReference>
<accession>A0A1F7I4Z2</accession>
<proteinExistence type="inferred from homology"/>
<feature type="region of interest" description="Involved in Mg(2+) ion dislocation from EF-Tu" evidence="5">
    <location>
        <begin position="80"/>
        <end position="83"/>
    </location>
</feature>
<dbReference type="InterPro" id="IPR036402">
    <property type="entry name" value="EF-Ts_dimer_sf"/>
</dbReference>
<dbReference type="GO" id="GO:0005737">
    <property type="term" value="C:cytoplasm"/>
    <property type="evidence" value="ECO:0007669"/>
    <property type="project" value="UniProtKB-SubCell"/>
</dbReference>
<evidence type="ECO:0000256" key="5">
    <source>
        <dbReference type="HAMAP-Rule" id="MF_00050"/>
    </source>
</evidence>
<comment type="caution">
    <text evidence="7">The sequence shown here is derived from an EMBL/GenBank/DDBJ whole genome shotgun (WGS) entry which is preliminary data.</text>
</comment>
<evidence type="ECO:0000256" key="3">
    <source>
        <dbReference type="ARBA" id="ARBA00022768"/>
    </source>
</evidence>
<reference evidence="7 8" key="1">
    <citation type="journal article" date="2016" name="Nat. Commun.">
        <title>Thousands of microbial genomes shed light on interconnected biogeochemical processes in an aquifer system.</title>
        <authorList>
            <person name="Anantharaman K."/>
            <person name="Brown C.T."/>
            <person name="Hug L.A."/>
            <person name="Sharon I."/>
            <person name="Castelle C.J."/>
            <person name="Probst A.J."/>
            <person name="Thomas B.C."/>
            <person name="Singh A."/>
            <person name="Wilkins M.J."/>
            <person name="Karaoz U."/>
            <person name="Brodie E.L."/>
            <person name="Williams K.H."/>
            <person name="Hubbard S.S."/>
            <person name="Banfield J.F."/>
        </authorList>
    </citation>
    <scope>NUCLEOTIDE SEQUENCE [LARGE SCALE GENOMIC DNA]</scope>
</reference>